<dbReference type="SUPFAM" id="SSF53448">
    <property type="entry name" value="Nucleotide-diphospho-sugar transferases"/>
    <property type="match status" value="1"/>
</dbReference>
<dbReference type="AlphaFoldDB" id="A0A399EKP8"/>
<dbReference type="InterPro" id="IPR013446">
    <property type="entry name" value="G1P_cyt_trans-like"/>
</dbReference>
<dbReference type="GO" id="GO:0047343">
    <property type="term" value="F:glucose-1-phosphate cytidylyltransferase activity"/>
    <property type="evidence" value="ECO:0007669"/>
    <property type="project" value="UniProtKB-EC"/>
</dbReference>
<dbReference type="OrthoDB" id="9801899at2"/>
<evidence type="ECO:0000259" key="1">
    <source>
        <dbReference type="Pfam" id="PF00483"/>
    </source>
</evidence>
<protein>
    <submittedName>
        <fullName evidence="2">Glucose-1-phosphate cytidylyltransferase</fullName>
        <ecNumber evidence="2">2.7.7.33</ecNumber>
    </submittedName>
</protein>
<dbReference type="CDD" id="cd02524">
    <property type="entry name" value="G1P_cytidylyltransferase"/>
    <property type="match status" value="1"/>
</dbReference>
<feature type="domain" description="Nucleotidyl transferase" evidence="1">
    <location>
        <begin position="2"/>
        <end position="208"/>
    </location>
</feature>
<proteinExistence type="predicted"/>
<dbReference type="InterPro" id="IPR029044">
    <property type="entry name" value="Nucleotide-diphossugar_trans"/>
</dbReference>
<dbReference type="InterPro" id="IPR046981">
    <property type="entry name" value="G1P_cyt_trans"/>
</dbReference>
<reference evidence="2 3" key="1">
    <citation type="submission" date="2018-08" db="EMBL/GenBank/DDBJ databases">
        <title>Meiothermus roseus NBRC 110900 genome sequencing project.</title>
        <authorList>
            <person name="Da Costa M.S."/>
            <person name="Albuquerque L."/>
            <person name="Raposo P."/>
            <person name="Froufe H.J.C."/>
            <person name="Barroso C.S."/>
            <person name="Egas C."/>
        </authorList>
    </citation>
    <scope>NUCLEOTIDE SEQUENCE [LARGE SCALE GENOMIC DNA]</scope>
    <source>
        <strain evidence="2 3">NBRC 110900</strain>
    </source>
</reference>
<dbReference type="EMBL" id="QWLA01000064">
    <property type="protein sequence ID" value="RIH84033.1"/>
    <property type="molecule type" value="Genomic_DNA"/>
</dbReference>
<dbReference type="NCBIfam" id="TIGR02623">
    <property type="entry name" value="G1P_cyt_trans"/>
    <property type="match status" value="1"/>
</dbReference>
<dbReference type="PANTHER" id="PTHR47183">
    <property type="entry name" value="GLUCOSE-1-PHOSPHATE CYTIDYLYLTRANSFERASE-RELATED"/>
    <property type="match status" value="1"/>
</dbReference>
<accession>A0A399EKP8</accession>
<dbReference type="GO" id="GO:0009243">
    <property type="term" value="P:O antigen biosynthetic process"/>
    <property type="evidence" value="ECO:0007669"/>
    <property type="project" value="InterPro"/>
</dbReference>
<evidence type="ECO:0000313" key="3">
    <source>
        <dbReference type="Proteomes" id="UP000265341"/>
    </source>
</evidence>
<keyword evidence="2" id="KW-0548">Nucleotidyltransferase</keyword>
<dbReference type="Proteomes" id="UP000265341">
    <property type="component" value="Unassembled WGS sequence"/>
</dbReference>
<dbReference type="RefSeq" id="WP_119279304.1">
    <property type="nucleotide sequence ID" value="NZ_QWLA01000064.1"/>
</dbReference>
<organism evidence="2 3">
    <name type="scientific">Calidithermus roseus</name>
    <dbReference type="NCBI Taxonomy" id="1644118"/>
    <lineage>
        <taxon>Bacteria</taxon>
        <taxon>Thermotogati</taxon>
        <taxon>Deinococcota</taxon>
        <taxon>Deinococci</taxon>
        <taxon>Thermales</taxon>
        <taxon>Thermaceae</taxon>
        <taxon>Calidithermus</taxon>
    </lineage>
</organism>
<keyword evidence="2" id="KW-0808">Transferase</keyword>
<sequence length="268" mass="30299">MKVVILAGGVGSRLSEETVVKPKPMVEIGNMPILWHIMMHYSHYGYNEFIIALGYKGEYVKKWFADFAAYSGNMSLDLGRGTVEVENPHTLDWKVRLVDTGLHTNTAGRIKRLRPYLEETFFMTFGDSVSTVNLPELLKFHKGHGKLATLTAVHPPPRFGQLILEGNRVADFSEKPLETAWINGGFAVLEPGVCDEYIEGDASDLAETWERLSMAGELMAFKHEGFFQPMDAQRDKVYLEKLWDSGRAPWKIWDEQARSLDGKVFGQV</sequence>
<dbReference type="EC" id="2.7.7.33" evidence="2"/>
<dbReference type="Gene3D" id="3.90.550.10">
    <property type="entry name" value="Spore Coat Polysaccharide Biosynthesis Protein SpsA, Chain A"/>
    <property type="match status" value="1"/>
</dbReference>
<dbReference type="Pfam" id="PF00483">
    <property type="entry name" value="NTP_transferase"/>
    <property type="match status" value="1"/>
</dbReference>
<gene>
    <name evidence="2" type="primary">rfbF_2</name>
    <name evidence="2" type="ORF">Mrose_02799</name>
</gene>
<comment type="caution">
    <text evidence="2">The sequence shown here is derived from an EMBL/GenBank/DDBJ whole genome shotgun (WGS) entry which is preliminary data.</text>
</comment>
<keyword evidence="3" id="KW-1185">Reference proteome</keyword>
<name>A0A399EKP8_9DEIN</name>
<dbReference type="PANTHER" id="PTHR47183:SF1">
    <property type="entry name" value="GLUCOSE-1-PHOSPHATE CYTIDYLYLTRANSFERASE"/>
    <property type="match status" value="1"/>
</dbReference>
<evidence type="ECO:0000313" key="2">
    <source>
        <dbReference type="EMBL" id="RIH84033.1"/>
    </source>
</evidence>
<dbReference type="InterPro" id="IPR005835">
    <property type="entry name" value="NTP_transferase_dom"/>
</dbReference>